<comment type="catalytic activity">
    <reaction evidence="1">
        <text>ATP + protein L-histidine = ADP + protein N-phospho-L-histidine.</text>
        <dbReference type="EC" id="2.7.13.3"/>
    </reaction>
</comment>
<dbReference type="InterPro" id="IPR004358">
    <property type="entry name" value="Sig_transdc_His_kin-like_C"/>
</dbReference>
<accession>A0A2M7QGP8</accession>
<keyword evidence="5" id="KW-0418">Kinase</keyword>
<evidence type="ECO:0000256" key="5">
    <source>
        <dbReference type="ARBA" id="ARBA00022777"/>
    </source>
</evidence>
<dbReference type="Proteomes" id="UP000230344">
    <property type="component" value="Unassembled WGS sequence"/>
</dbReference>
<keyword evidence="4" id="KW-0808">Transferase</keyword>
<reference evidence="9" key="1">
    <citation type="submission" date="2017-09" db="EMBL/GenBank/DDBJ databases">
        <title>Depth-based differentiation of microbial function through sediment-hosted aquifers and enrichment of novel symbionts in the deep terrestrial subsurface.</title>
        <authorList>
            <person name="Probst A.J."/>
            <person name="Ladd B."/>
            <person name="Jarett J.K."/>
            <person name="Geller-Mcgrath D.E."/>
            <person name="Sieber C.M.K."/>
            <person name="Emerson J.B."/>
            <person name="Anantharaman K."/>
            <person name="Thomas B.C."/>
            <person name="Malmstrom R."/>
            <person name="Stieglmeier M."/>
            <person name="Klingl A."/>
            <person name="Woyke T."/>
            <person name="Ryan C.M."/>
            <person name="Banfield J.F."/>
        </authorList>
    </citation>
    <scope>NUCLEOTIDE SEQUENCE [LARGE SCALE GENOMIC DNA]</scope>
</reference>
<protein>
    <recommendedName>
        <fullName evidence="2">histidine kinase</fullName>
        <ecNumber evidence="2">2.7.13.3</ecNumber>
    </recommendedName>
</protein>
<dbReference type="PROSITE" id="PS50109">
    <property type="entry name" value="HIS_KIN"/>
    <property type="match status" value="1"/>
</dbReference>
<dbReference type="EC" id="2.7.13.3" evidence="2"/>
<dbReference type="InterPro" id="IPR036890">
    <property type="entry name" value="HATPase_C_sf"/>
</dbReference>
<evidence type="ECO:0000256" key="1">
    <source>
        <dbReference type="ARBA" id="ARBA00000085"/>
    </source>
</evidence>
<dbReference type="InterPro" id="IPR003594">
    <property type="entry name" value="HATPase_dom"/>
</dbReference>
<evidence type="ECO:0000256" key="2">
    <source>
        <dbReference type="ARBA" id="ARBA00012438"/>
    </source>
</evidence>
<dbReference type="PRINTS" id="PR00344">
    <property type="entry name" value="BCTRLSENSOR"/>
</dbReference>
<dbReference type="GO" id="GO:0016036">
    <property type="term" value="P:cellular response to phosphate starvation"/>
    <property type="evidence" value="ECO:0007669"/>
    <property type="project" value="TreeGrafter"/>
</dbReference>
<comment type="caution">
    <text evidence="8">The sequence shown here is derived from an EMBL/GenBank/DDBJ whole genome shotgun (WGS) entry which is preliminary data.</text>
</comment>
<evidence type="ECO:0000313" key="8">
    <source>
        <dbReference type="EMBL" id="PIY71499.1"/>
    </source>
</evidence>
<name>A0A2M7QGP8_9BACT</name>
<dbReference type="GO" id="GO:0005886">
    <property type="term" value="C:plasma membrane"/>
    <property type="evidence" value="ECO:0007669"/>
    <property type="project" value="TreeGrafter"/>
</dbReference>
<dbReference type="SUPFAM" id="SSF55874">
    <property type="entry name" value="ATPase domain of HSP90 chaperone/DNA topoisomerase II/histidine kinase"/>
    <property type="match status" value="1"/>
</dbReference>
<dbReference type="AlphaFoldDB" id="A0A2M7QGP8"/>
<evidence type="ECO:0000313" key="9">
    <source>
        <dbReference type="Proteomes" id="UP000230344"/>
    </source>
</evidence>
<keyword evidence="6" id="KW-0902">Two-component regulatory system</keyword>
<gene>
    <name evidence="8" type="ORF">COY88_00040</name>
</gene>
<dbReference type="EMBL" id="PFLH01000001">
    <property type="protein sequence ID" value="PIY71499.1"/>
    <property type="molecule type" value="Genomic_DNA"/>
</dbReference>
<dbReference type="PANTHER" id="PTHR45453:SF1">
    <property type="entry name" value="PHOSPHATE REGULON SENSOR PROTEIN PHOR"/>
    <property type="match status" value="1"/>
</dbReference>
<dbReference type="InterPro" id="IPR050351">
    <property type="entry name" value="BphY/WalK/GraS-like"/>
</dbReference>
<evidence type="ECO:0000256" key="6">
    <source>
        <dbReference type="ARBA" id="ARBA00023012"/>
    </source>
</evidence>
<organism evidence="8 9">
    <name type="scientific">Candidatus Roizmanbacteria bacterium CG_4_10_14_0_8_um_filter_35_28</name>
    <dbReference type="NCBI Taxonomy" id="1974827"/>
    <lineage>
        <taxon>Bacteria</taxon>
        <taxon>Candidatus Roizmaniibacteriota</taxon>
    </lineage>
</organism>
<dbReference type="InterPro" id="IPR005467">
    <property type="entry name" value="His_kinase_dom"/>
</dbReference>
<dbReference type="GO" id="GO:0000155">
    <property type="term" value="F:phosphorelay sensor kinase activity"/>
    <property type="evidence" value="ECO:0007669"/>
    <property type="project" value="TreeGrafter"/>
</dbReference>
<dbReference type="Pfam" id="PF02518">
    <property type="entry name" value="HATPase_c"/>
    <property type="match status" value="1"/>
</dbReference>
<evidence type="ECO:0000259" key="7">
    <source>
        <dbReference type="PROSITE" id="PS50109"/>
    </source>
</evidence>
<dbReference type="CDD" id="cd00075">
    <property type="entry name" value="HATPase"/>
    <property type="match status" value="1"/>
</dbReference>
<proteinExistence type="predicted"/>
<feature type="domain" description="Histidine kinase" evidence="7">
    <location>
        <begin position="1"/>
        <end position="68"/>
    </location>
</feature>
<evidence type="ECO:0000256" key="4">
    <source>
        <dbReference type="ARBA" id="ARBA00022679"/>
    </source>
</evidence>
<dbReference type="PANTHER" id="PTHR45453">
    <property type="entry name" value="PHOSPHATE REGULON SENSOR PROTEIN PHOR"/>
    <property type="match status" value="1"/>
</dbReference>
<evidence type="ECO:0000256" key="3">
    <source>
        <dbReference type="ARBA" id="ARBA00022553"/>
    </source>
</evidence>
<dbReference type="GO" id="GO:0004721">
    <property type="term" value="F:phosphoprotein phosphatase activity"/>
    <property type="evidence" value="ECO:0007669"/>
    <property type="project" value="TreeGrafter"/>
</dbReference>
<dbReference type="Gene3D" id="3.30.565.10">
    <property type="entry name" value="Histidine kinase-like ATPase, C-terminal domain"/>
    <property type="match status" value="1"/>
</dbReference>
<sequence>MGIDKKSLPHIFNRFYRADEARTKNGRDGYGLGLSIAKKIVSVHQGEIKMESKVGGGTTVTISLPVFS</sequence>
<keyword evidence="3" id="KW-0597">Phosphoprotein</keyword>